<dbReference type="AlphaFoldDB" id="A0ABD1U870"/>
<keyword evidence="4" id="KW-0862">Zinc</keyword>
<dbReference type="InterPro" id="IPR036236">
    <property type="entry name" value="Znf_C2H2_sf"/>
</dbReference>
<dbReference type="PANTHER" id="PTHR45988:SF1">
    <property type="entry name" value="ZINC FINGER PROTEIN AZF2"/>
    <property type="match status" value="1"/>
</dbReference>
<feature type="compositionally biased region" description="Low complexity" evidence="8">
    <location>
        <begin position="71"/>
        <end position="80"/>
    </location>
</feature>
<evidence type="ECO:0000256" key="6">
    <source>
        <dbReference type="ARBA" id="ARBA00023163"/>
    </source>
</evidence>
<feature type="domain" description="C2H2-type" evidence="9">
    <location>
        <begin position="26"/>
        <end position="48"/>
    </location>
</feature>
<keyword evidence="1" id="KW-0479">Metal-binding</keyword>
<dbReference type="InterPro" id="IPR044653">
    <property type="entry name" value="AZF1/2/3-like"/>
</dbReference>
<evidence type="ECO:0000259" key="9">
    <source>
        <dbReference type="PROSITE" id="PS50157"/>
    </source>
</evidence>
<name>A0ABD1U870_9LAMI</name>
<dbReference type="EMBL" id="JBFOLJ010000007">
    <property type="protein sequence ID" value="KAL2521216.1"/>
    <property type="molecule type" value="Genomic_DNA"/>
</dbReference>
<evidence type="ECO:0000256" key="7">
    <source>
        <dbReference type="PROSITE-ProRule" id="PRU00042"/>
    </source>
</evidence>
<proteinExistence type="predicted"/>
<sequence length="121" mass="12651">MSTSTTAAAGSTVSNISAMNPRDRLHECSICHKSFPNGQALGGHKRRHYEGTIGGNGGISKSGVTAPPSPMASSPPMASHRASHAPRDFDPATVPPLPMVSHSANHAPRDFDLILPTTPEF</sequence>
<comment type="caution">
    <text evidence="10">The sequence shown here is derived from an EMBL/GenBank/DDBJ whole genome shotgun (WGS) entry which is preliminary data.</text>
</comment>
<keyword evidence="5" id="KW-0805">Transcription regulation</keyword>
<dbReference type="GO" id="GO:0008270">
    <property type="term" value="F:zinc ion binding"/>
    <property type="evidence" value="ECO:0007669"/>
    <property type="project" value="UniProtKB-KW"/>
</dbReference>
<dbReference type="SUPFAM" id="SSF57667">
    <property type="entry name" value="beta-beta-alpha zinc fingers"/>
    <property type="match status" value="1"/>
</dbReference>
<evidence type="ECO:0000256" key="8">
    <source>
        <dbReference type="SAM" id="MobiDB-lite"/>
    </source>
</evidence>
<evidence type="ECO:0000313" key="11">
    <source>
        <dbReference type="Proteomes" id="UP001604277"/>
    </source>
</evidence>
<keyword evidence="6" id="KW-0804">Transcription</keyword>
<keyword evidence="2" id="KW-0677">Repeat</keyword>
<evidence type="ECO:0000313" key="10">
    <source>
        <dbReference type="EMBL" id="KAL2521216.1"/>
    </source>
</evidence>
<organism evidence="10 11">
    <name type="scientific">Forsythia ovata</name>
    <dbReference type="NCBI Taxonomy" id="205694"/>
    <lineage>
        <taxon>Eukaryota</taxon>
        <taxon>Viridiplantae</taxon>
        <taxon>Streptophyta</taxon>
        <taxon>Embryophyta</taxon>
        <taxon>Tracheophyta</taxon>
        <taxon>Spermatophyta</taxon>
        <taxon>Magnoliopsida</taxon>
        <taxon>eudicotyledons</taxon>
        <taxon>Gunneridae</taxon>
        <taxon>Pentapetalae</taxon>
        <taxon>asterids</taxon>
        <taxon>lamiids</taxon>
        <taxon>Lamiales</taxon>
        <taxon>Oleaceae</taxon>
        <taxon>Forsythieae</taxon>
        <taxon>Forsythia</taxon>
    </lineage>
</organism>
<feature type="region of interest" description="Disordered" evidence="8">
    <location>
        <begin position="36"/>
        <end position="104"/>
    </location>
</feature>
<dbReference type="GO" id="GO:0043565">
    <property type="term" value="F:sequence-specific DNA binding"/>
    <property type="evidence" value="ECO:0007669"/>
    <property type="project" value="UniProtKB-ARBA"/>
</dbReference>
<evidence type="ECO:0000256" key="2">
    <source>
        <dbReference type="ARBA" id="ARBA00022737"/>
    </source>
</evidence>
<gene>
    <name evidence="10" type="ORF">Fot_25139</name>
</gene>
<accession>A0ABD1U870</accession>
<evidence type="ECO:0000256" key="4">
    <source>
        <dbReference type="ARBA" id="ARBA00022833"/>
    </source>
</evidence>
<dbReference type="PROSITE" id="PS50157">
    <property type="entry name" value="ZINC_FINGER_C2H2_2"/>
    <property type="match status" value="1"/>
</dbReference>
<evidence type="ECO:0000256" key="1">
    <source>
        <dbReference type="ARBA" id="ARBA00022723"/>
    </source>
</evidence>
<reference evidence="11" key="1">
    <citation type="submission" date="2024-07" db="EMBL/GenBank/DDBJ databases">
        <title>Two chromosome-level genome assemblies of Korean endemic species Abeliophyllum distichum and Forsythia ovata (Oleaceae).</title>
        <authorList>
            <person name="Jang H."/>
        </authorList>
    </citation>
    <scope>NUCLEOTIDE SEQUENCE [LARGE SCALE GENOMIC DNA]</scope>
</reference>
<evidence type="ECO:0000256" key="5">
    <source>
        <dbReference type="ARBA" id="ARBA00023015"/>
    </source>
</evidence>
<dbReference type="Pfam" id="PF13912">
    <property type="entry name" value="zf-C2H2_6"/>
    <property type="match status" value="1"/>
</dbReference>
<evidence type="ECO:0000256" key="3">
    <source>
        <dbReference type="ARBA" id="ARBA00022771"/>
    </source>
</evidence>
<keyword evidence="11" id="KW-1185">Reference proteome</keyword>
<dbReference type="Proteomes" id="UP001604277">
    <property type="component" value="Unassembled WGS sequence"/>
</dbReference>
<dbReference type="InterPro" id="IPR013087">
    <property type="entry name" value="Znf_C2H2_type"/>
</dbReference>
<dbReference type="PANTHER" id="PTHR45988">
    <property type="entry name" value="C2H2 TYPE ZINC FINGER TRANSCRIPTION FACTOR FAMILY-RELATED"/>
    <property type="match status" value="1"/>
</dbReference>
<keyword evidence="3 7" id="KW-0863">Zinc-finger</keyword>
<dbReference type="PROSITE" id="PS00028">
    <property type="entry name" value="ZINC_FINGER_C2H2_1"/>
    <property type="match status" value="1"/>
</dbReference>
<protein>
    <submittedName>
        <fullName evidence="10">Zinc finger protein ZAT10-like</fullName>
    </submittedName>
</protein>